<dbReference type="PANTHER" id="PTHR43537:SF5">
    <property type="entry name" value="UXU OPERON TRANSCRIPTIONAL REGULATOR"/>
    <property type="match status" value="1"/>
</dbReference>
<evidence type="ECO:0000313" key="5">
    <source>
        <dbReference type="EMBL" id="GIN19437.1"/>
    </source>
</evidence>
<keyword evidence="6" id="KW-1185">Reference proteome</keyword>
<dbReference type="PANTHER" id="PTHR43537">
    <property type="entry name" value="TRANSCRIPTIONAL REGULATOR, GNTR FAMILY"/>
    <property type="match status" value="1"/>
</dbReference>
<keyword evidence="2" id="KW-0238">DNA-binding</keyword>
<dbReference type="Pfam" id="PF00392">
    <property type="entry name" value="GntR"/>
    <property type="match status" value="1"/>
</dbReference>
<organism evidence="5 6">
    <name type="scientific">Siminovitchia fordii</name>
    <dbReference type="NCBI Taxonomy" id="254759"/>
    <lineage>
        <taxon>Bacteria</taxon>
        <taxon>Bacillati</taxon>
        <taxon>Bacillota</taxon>
        <taxon>Bacilli</taxon>
        <taxon>Bacillales</taxon>
        <taxon>Bacillaceae</taxon>
        <taxon>Siminovitchia</taxon>
    </lineage>
</organism>
<dbReference type="EMBL" id="BOQT01000002">
    <property type="protein sequence ID" value="GIN19437.1"/>
    <property type="molecule type" value="Genomic_DNA"/>
</dbReference>
<evidence type="ECO:0000259" key="4">
    <source>
        <dbReference type="PROSITE" id="PS50949"/>
    </source>
</evidence>
<feature type="domain" description="HTH gntR-type" evidence="4">
    <location>
        <begin position="5"/>
        <end position="73"/>
    </location>
</feature>
<name>A0ABQ4K130_9BACI</name>
<keyword evidence="3" id="KW-0804">Transcription</keyword>
<dbReference type="InterPro" id="IPR036388">
    <property type="entry name" value="WH-like_DNA-bd_sf"/>
</dbReference>
<dbReference type="InterPro" id="IPR008920">
    <property type="entry name" value="TF_FadR/GntR_C"/>
</dbReference>
<dbReference type="PROSITE" id="PS50949">
    <property type="entry name" value="HTH_GNTR"/>
    <property type="match status" value="1"/>
</dbReference>
<dbReference type="SUPFAM" id="SSF48008">
    <property type="entry name" value="GntR ligand-binding domain-like"/>
    <property type="match status" value="1"/>
</dbReference>
<dbReference type="SMART" id="SM00345">
    <property type="entry name" value="HTH_GNTR"/>
    <property type="match status" value="1"/>
</dbReference>
<dbReference type="SUPFAM" id="SSF46785">
    <property type="entry name" value="Winged helix' DNA-binding domain"/>
    <property type="match status" value="1"/>
</dbReference>
<keyword evidence="1" id="KW-0805">Transcription regulation</keyword>
<dbReference type="InterPro" id="IPR036390">
    <property type="entry name" value="WH_DNA-bd_sf"/>
</dbReference>
<gene>
    <name evidence="5" type="ORF">J1TS3_05710</name>
</gene>
<evidence type="ECO:0000256" key="3">
    <source>
        <dbReference type="ARBA" id="ARBA00023163"/>
    </source>
</evidence>
<dbReference type="Gene3D" id="1.20.120.530">
    <property type="entry name" value="GntR ligand-binding domain-like"/>
    <property type="match status" value="1"/>
</dbReference>
<dbReference type="Gene3D" id="1.10.10.10">
    <property type="entry name" value="Winged helix-like DNA-binding domain superfamily/Winged helix DNA-binding domain"/>
    <property type="match status" value="1"/>
</dbReference>
<dbReference type="Proteomes" id="UP000680279">
    <property type="component" value="Unassembled WGS sequence"/>
</dbReference>
<evidence type="ECO:0000256" key="2">
    <source>
        <dbReference type="ARBA" id="ARBA00023125"/>
    </source>
</evidence>
<dbReference type="InterPro" id="IPR000524">
    <property type="entry name" value="Tscrpt_reg_HTH_GntR"/>
</dbReference>
<comment type="caution">
    <text evidence="5">The sequence shown here is derived from an EMBL/GenBank/DDBJ whole genome shotgun (WGS) entry which is preliminary data.</text>
</comment>
<dbReference type="InterPro" id="IPR011711">
    <property type="entry name" value="GntR_C"/>
</dbReference>
<accession>A0ABQ4K130</accession>
<dbReference type="Pfam" id="PF07729">
    <property type="entry name" value="FCD"/>
    <property type="match status" value="1"/>
</dbReference>
<evidence type="ECO:0000313" key="6">
    <source>
        <dbReference type="Proteomes" id="UP000680279"/>
    </source>
</evidence>
<evidence type="ECO:0000256" key="1">
    <source>
        <dbReference type="ARBA" id="ARBA00023015"/>
    </source>
</evidence>
<sequence>MNGGSSLFNSVIVDIEKKINDGALKEGDKLPSERELTRTYEISRHGVRQALTVLKEKGLIKITPGKGAYVTSYNEDILTESFKRVAQKYDSTIEEILEVREELELSVISKAVLKATPEDIDKLIEICTEMDQVMDVSGFLECDLKFHKALADSSQNRIFAALVHSFFEMTEESPFSLTKYTSNFLDIISKAQEQHWVMIEALKTRNQDLAIQTMTEHMELFREEVDFLRSKNINYKEMR</sequence>
<proteinExistence type="predicted"/>
<dbReference type="SMART" id="SM00895">
    <property type="entry name" value="FCD"/>
    <property type="match status" value="1"/>
</dbReference>
<dbReference type="PRINTS" id="PR00035">
    <property type="entry name" value="HTHGNTR"/>
</dbReference>
<dbReference type="RefSeq" id="WP_212962073.1">
    <property type="nucleotide sequence ID" value="NZ_BOQT01000002.1"/>
</dbReference>
<reference evidence="5 6" key="1">
    <citation type="submission" date="2021-03" db="EMBL/GenBank/DDBJ databases">
        <title>Antimicrobial resistance genes in bacteria isolated from Japanese honey, and their potential for conferring macrolide and lincosamide resistance in the American foulbrood pathogen Paenibacillus larvae.</title>
        <authorList>
            <person name="Okamoto M."/>
            <person name="Kumagai M."/>
            <person name="Kanamori H."/>
            <person name="Takamatsu D."/>
        </authorList>
    </citation>
    <scope>NUCLEOTIDE SEQUENCE [LARGE SCALE GENOMIC DNA]</scope>
    <source>
        <strain evidence="5 6">J1TS3</strain>
    </source>
</reference>
<protein>
    <submittedName>
        <fullName evidence="5">GntR family transcriptional regulator</fullName>
    </submittedName>
</protein>
<dbReference type="CDD" id="cd07377">
    <property type="entry name" value="WHTH_GntR"/>
    <property type="match status" value="1"/>
</dbReference>